<dbReference type="Gene3D" id="3.30.2020.40">
    <property type="entry name" value="Uncharacterised protein PF10387, DUF2442"/>
    <property type="match status" value="1"/>
</dbReference>
<protein>
    <recommendedName>
        <fullName evidence="4">DUF2442 domain-containing protein</fullName>
    </recommendedName>
</protein>
<dbReference type="Proteomes" id="UP000238701">
    <property type="component" value="Unassembled WGS sequence"/>
</dbReference>
<evidence type="ECO:0000313" key="2">
    <source>
        <dbReference type="EMBL" id="SPF45160.1"/>
    </source>
</evidence>
<proteinExistence type="predicted"/>
<name>A0A2U3KZY6_9BACT</name>
<evidence type="ECO:0008006" key="4">
    <source>
        <dbReference type="Google" id="ProtNLM"/>
    </source>
</evidence>
<evidence type="ECO:0000313" key="3">
    <source>
        <dbReference type="Proteomes" id="UP000238701"/>
    </source>
</evidence>
<accession>A0A2U3KZY6</accession>
<dbReference type="AlphaFoldDB" id="A0A2U3KZY6"/>
<gene>
    <name evidence="2" type="ORF">SBA1_560028</name>
</gene>
<organism evidence="2 3">
    <name type="scientific">Candidatus Sulfotelmatobacter kueseliae</name>
    <dbReference type="NCBI Taxonomy" id="2042962"/>
    <lineage>
        <taxon>Bacteria</taxon>
        <taxon>Pseudomonadati</taxon>
        <taxon>Acidobacteriota</taxon>
        <taxon>Terriglobia</taxon>
        <taxon>Terriglobales</taxon>
        <taxon>Candidatus Korobacteraceae</taxon>
        <taxon>Candidatus Sulfotelmatobacter</taxon>
    </lineage>
</organism>
<sequence length="155" mass="16947">MEKQNLARRAARARVVTTDAEIDRAIERARRLRNEPLVTEVEYRPGPGLDLLILKLSDGRRHVIPREDLQGLETGRPEQLARVEIVGGGTGLHWPELDADLYVPALLRGVYGTRLWMARIGKRGGSVTSAAKKAAARTNGKLGGRPRRNANGAAG</sequence>
<dbReference type="EMBL" id="OMOD01000151">
    <property type="protein sequence ID" value="SPF45160.1"/>
    <property type="molecule type" value="Genomic_DNA"/>
</dbReference>
<reference evidence="3" key="1">
    <citation type="submission" date="2018-02" db="EMBL/GenBank/DDBJ databases">
        <authorList>
            <person name="Hausmann B."/>
        </authorList>
    </citation>
    <scope>NUCLEOTIDE SEQUENCE [LARGE SCALE GENOMIC DNA]</scope>
    <source>
        <strain evidence="3">Peat soil MAG SbA1</strain>
    </source>
</reference>
<dbReference type="Pfam" id="PF10387">
    <property type="entry name" value="DUF2442"/>
    <property type="match status" value="1"/>
</dbReference>
<dbReference type="InterPro" id="IPR018841">
    <property type="entry name" value="DUF2442"/>
</dbReference>
<evidence type="ECO:0000256" key="1">
    <source>
        <dbReference type="SAM" id="MobiDB-lite"/>
    </source>
</evidence>
<feature type="region of interest" description="Disordered" evidence="1">
    <location>
        <begin position="135"/>
        <end position="155"/>
    </location>
</feature>
<dbReference type="OrthoDB" id="8563470at2"/>